<evidence type="ECO:0000256" key="1">
    <source>
        <dbReference type="SAM" id="MobiDB-lite"/>
    </source>
</evidence>
<dbReference type="OrthoDB" id="1312564at2"/>
<dbReference type="EMBL" id="FNRA01000029">
    <property type="protein sequence ID" value="SEB22213.1"/>
    <property type="molecule type" value="Genomic_DNA"/>
</dbReference>
<dbReference type="AlphaFoldDB" id="A0A1H4HKA4"/>
<sequence>MKDSSKRNLHYSLYGAPTPDDPGYESALKQAEKNLANNSKLRKKIKDSSKIAYSIAYTQACNGLQFLQDKEIRYFQQEYNSRLWNHGLASMPSSFRVLEGFYEWISNLFMFKIFDEEEHLFSFFDFIDFVTSDCCSNSIDYFIKNVEDNIILSYNILNEVEEITFRTKDSIEYVIGGVSIIKRGNEAYLLLVAGEKTDTANISKERDFKEADYSKSYISPDKSLKREAVKLFGKSDTWKVNLYLRIDLSTKTADLRYIQKDMGDSLETITDDFGMLKASLKDEDFFEYMKSCVDQIENYEAIFEVAYKCLHLPEFFDVYEDSIIHEEHPTQLFGKTLKKSIISSEIQYSHKYFFKTRDVWVLDLINNLNANDFILRQSELKIQKDGYWDQLAPGQIGRGKNGEPIHNRTWVEKTLTWYETVRSKDVIISTSEHISQNSGYIYIMRNPAHALDLFKIGLTTKTVEQRAGQLSATTGSPDKFLIIHRWKANDCIVAEKLIHDRLREYRINPKREFFNIDLEKILPIISSIIEEVNQSKS</sequence>
<gene>
    <name evidence="3" type="ORF">SAMN05443550_1291</name>
</gene>
<dbReference type="STRING" id="425514.SAMN05443550_1291"/>
<keyword evidence="4" id="KW-1185">Reference proteome</keyword>
<dbReference type="Pfam" id="PF10544">
    <property type="entry name" value="T5orf172"/>
    <property type="match status" value="1"/>
</dbReference>
<organism evidence="3 4">
    <name type="scientific">Pedobacter hartonius</name>
    <dbReference type="NCBI Taxonomy" id="425514"/>
    <lineage>
        <taxon>Bacteria</taxon>
        <taxon>Pseudomonadati</taxon>
        <taxon>Bacteroidota</taxon>
        <taxon>Sphingobacteriia</taxon>
        <taxon>Sphingobacteriales</taxon>
        <taxon>Sphingobacteriaceae</taxon>
        <taxon>Pedobacter</taxon>
    </lineage>
</organism>
<dbReference type="InterPro" id="IPR018306">
    <property type="entry name" value="Phage_T5_Orf172_DNA-bd"/>
</dbReference>
<feature type="region of interest" description="Disordered" evidence="1">
    <location>
        <begin position="1"/>
        <end position="22"/>
    </location>
</feature>
<name>A0A1H4HKA4_9SPHI</name>
<evidence type="ECO:0000313" key="3">
    <source>
        <dbReference type="EMBL" id="SEB22213.1"/>
    </source>
</evidence>
<reference evidence="3 4" key="1">
    <citation type="submission" date="2016-10" db="EMBL/GenBank/DDBJ databases">
        <authorList>
            <person name="de Groot N.N."/>
        </authorList>
    </citation>
    <scope>NUCLEOTIDE SEQUENCE [LARGE SCALE GENOMIC DNA]</scope>
    <source>
        <strain evidence="3 4">DSM 19033</strain>
    </source>
</reference>
<dbReference type="Proteomes" id="UP000198850">
    <property type="component" value="Unassembled WGS sequence"/>
</dbReference>
<dbReference type="SMART" id="SM00974">
    <property type="entry name" value="T5orf172"/>
    <property type="match status" value="1"/>
</dbReference>
<accession>A0A1H4HKA4</accession>
<feature type="domain" description="Bacteriophage T5 Orf172 DNA-binding" evidence="2">
    <location>
        <begin position="448"/>
        <end position="528"/>
    </location>
</feature>
<evidence type="ECO:0000313" key="4">
    <source>
        <dbReference type="Proteomes" id="UP000198850"/>
    </source>
</evidence>
<protein>
    <submittedName>
        <fullName evidence="3">T5orf172 domain-containing protein</fullName>
    </submittedName>
</protein>
<dbReference type="RefSeq" id="WP_090560171.1">
    <property type="nucleotide sequence ID" value="NZ_FNRA01000029.1"/>
</dbReference>
<proteinExistence type="predicted"/>
<evidence type="ECO:0000259" key="2">
    <source>
        <dbReference type="SMART" id="SM00974"/>
    </source>
</evidence>